<feature type="transmembrane region" description="Helical" evidence="13">
    <location>
        <begin position="813"/>
        <end position="832"/>
    </location>
</feature>
<keyword evidence="7" id="KW-0067">ATP-binding</keyword>
<keyword evidence="8" id="KW-1278">Translocase</keyword>
<organism evidence="16 17">
    <name type="scientific">Rotaria sordida</name>
    <dbReference type="NCBI Taxonomy" id="392033"/>
    <lineage>
        <taxon>Eukaryota</taxon>
        <taxon>Metazoa</taxon>
        <taxon>Spiralia</taxon>
        <taxon>Gnathifera</taxon>
        <taxon>Rotifera</taxon>
        <taxon>Eurotatoria</taxon>
        <taxon>Bdelloidea</taxon>
        <taxon>Philodinida</taxon>
        <taxon>Philodinidae</taxon>
        <taxon>Rotaria</taxon>
    </lineage>
</organism>
<dbReference type="AlphaFoldDB" id="A0A814E420"/>
<dbReference type="Gene3D" id="3.40.50.300">
    <property type="entry name" value="P-loop containing nucleotide triphosphate hydrolases"/>
    <property type="match status" value="2"/>
</dbReference>
<dbReference type="PROSITE" id="PS50893">
    <property type="entry name" value="ABC_TRANSPORTER_2"/>
    <property type="match status" value="2"/>
</dbReference>
<comment type="similarity">
    <text evidence="2">Belongs to the ABC transporter superfamily. ABCB family. Multidrug resistance exporter (TC 3.A.1.201) subfamily.</text>
</comment>
<keyword evidence="3" id="KW-0813">Transport</keyword>
<evidence type="ECO:0000256" key="8">
    <source>
        <dbReference type="ARBA" id="ARBA00022967"/>
    </source>
</evidence>
<feature type="transmembrane region" description="Helical" evidence="13">
    <location>
        <begin position="713"/>
        <end position="734"/>
    </location>
</feature>
<feature type="transmembrane region" description="Helical" evidence="13">
    <location>
        <begin position="172"/>
        <end position="193"/>
    </location>
</feature>
<evidence type="ECO:0000256" key="2">
    <source>
        <dbReference type="ARBA" id="ARBA00007577"/>
    </source>
</evidence>
<feature type="transmembrane region" description="Helical" evidence="13">
    <location>
        <begin position="74"/>
        <end position="94"/>
    </location>
</feature>
<feature type="transmembrane region" description="Helical" evidence="13">
    <location>
        <begin position="250"/>
        <end position="275"/>
    </location>
</feature>
<evidence type="ECO:0000256" key="7">
    <source>
        <dbReference type="ARBA" id="ARBA00022840"/>
    </source>
</evidence>
<dbReference type="GO" id="GO:0016887">
    <property type="term" value="F:ATP hydrolysis activity"/>
    <property type="evidence" value="ECO:0007669"/>
    <property type="project" value="InterPro"/>
</dbReference>
<dbReference type="PROSITE" id="PS50929">
    <property type="entry name" value="ABC_TM1F"/>
    <property type="match status" value="2"/>
</dbReference>
<evidence type="ECO:0000313" key="17">
    <source>
        <dbReference type="Proteomes" id="UP000663854"/>
    </source>
</evidence>
<keyword evidence="4 13" id="KW-0812">Transmembrane</keyword>
<dbReference type="PANTHER" id="PTHR43394">
    <property type="entry name" value="ATP-DEPENDENT PERMEASE MDL1, MITOCHONDRIAL"/>
    <property type="match status" value="1"/>
</dbReference>
<comment type="subcellular location">
    <subcellularLocation>
        <location evidence="1">Membrane</location>
        <topology evidence="1">Multi-pass membrane protein</topology>
    </subcellularLocation>
</comment>
<feature type="compositionally biased region" description="Acidic residues" evidence="12">
    <location>
        <begin position="595"/>
        <end position="605"/>
    </location>
</feature>
<dbReference type="FunFam" id="3.40.50.300:FF:000479">
    <property type="entry name" value="Multidrug resistance protein 1A"/>
    <property type="match status" value="1"/>
</dbReference>
<dbReference type="SMART" id="SM00382">
    <property type="entry name" value="AAA"/>
    <property type="match status" value="2"/>
</dbReference>
<dbReference type="InterPro" id="IPR011527">
    <property type="entry name" value="ABC1_TM_dom"/>
</dbReference>
<dbReference type="GO" id="GO:0015421">
    <property type="term" value="F:ABC-type oligopeptide transporter activity"/>
    <property type="evidence" value="ECO:0007669"/>
    <property type="project" value="TreeGrafter"/>
</dbReference>
<comment type="caution">
    <text evidence="16">The sequence shown here is derived from an EMBL/GenBank/DDBJ whole genome shotgun (WGS) entry which is preliminary data.</text>
</comment>
<dbReference type="Proteomes" id="UP000663854">
    <property type="component" value="Unassembled WGS sequence"/>
</dbReference>
<dbReference type="CDD" id="cd18577">
    <property type="entry name" value="ABC_6TM_Pgp_ABCB1_D1_like"/>
    <property type="match status" value="1"/>
</dbReference>
<feature type="transmembrane region" description="Helical" evidence="13">
    <location>
        <begin position="929"/>
        <end position="950"/>
    </location>
</feature>
<feature type="compositionally biased region" description="Basic and acidic residues" evidence="12">
    <location>
        <begin position="617"/>
        <end position="626"/>
    </location>
</feature>
<dbReference type="GO" id="GO:0005524">
    <property type="term" value="F:ATP binding"/>
    <property type="evidence" value="ECO:0007669"/>
    <property type="project" value="UniProtKB-KW"/>
</dbReference>
<dbReference type="FunFam" id="3.40.50.300:FF:000205">
    <property type="entry name" value="ABC transporter B family member 4"/>
    <property type="match status" value="1"/>
</dbReference>
<proteinExistence type="inferred from homology"/>
<evidence type="ECO:0000256" key="13">
    <source>
        <dbReference type="SAM" id="Phobius"/>
    </source>
</evidence>
<evidence type="ECO:0000256" key="4">
    <source>
        <dbReference type="ARBA" id="ARBA00022692"/>
    </source>
</evidence>
<dbReference type="CDD" id="cd18578">
    <property type="entry name" value="ABC_6TM_Pgp_ABCB1_D2_like"/>
    <property type="match status" value="1"/>
</dbReference>
<protein>
    <submittedName>
        <fullName evidence="16">Uncharacterized protein</fullName>
    </submittedName>
</protein>
<dbReference type="InterPro" id="IPR039421">
    <property type="entry name" value="Type_1_exporter"/>
</dbReference>
<evidence type="ECO:0000256" key="1">
    <source>
        <dbReference type="ARBA" id="ARBA00004141"/>
    </source>
</evidence>
<dbReference type="CDD" id="cd03249">
    <property type="entry name" value="ABC_MTABC3_MDL1_MDL2"/>
    <property type="match status" value="1"/>
</dbReference>
<evidence type="ECO:0000256" key="9">
    <source>
        <dbReference type="ARBA" id="ARBA00022989"/>
    </source>
</evidence>
<evidence type="ECO:0000256" key="11">
    <source>
        <dbReference type="ARBA" id="ARBA00023180"/>
    </source>
</evidence>
<evidence type="ECO:0000313" key="16">
    <source>
        <dbReference type="EMBL" id="CAF0964014.1"/>
    </source>
</evidence>
<feature type="transmembrane region" description="Helical" evidence="13">
    <location>
        <begin position="896"/>
        <end position="917"/>
    </location>
</feature>
<evidence type="ECO:0000256" key="12">
    <source>
        <dbReference type="SAM" id="MobiDB-lite"/>
    </source>
</evidence>
<name>A0A814E420_9BILA</name>
<dbReference type="EMBL" id="CAJNOH010000243">
    <property type="protein sequence ID" value="CAF0964014.1"/>
    <property type="molecule type" value="Genomic_DNA"/>
</dbReference>
<feature type="domain" description="ABC transmembrane type-1" evidence="15">
    <location>
        <begin position="670"/>
        <end position="958"/>
    </location>
</feature>
<evidence type="ECO:0000259" key="14">
    <source>
        <dbReference type="PROSITE" id="PS50893"/>
    </source>
</evidence>
<feature type="region of interest" description="Disordered" evidence="12">
    <location>
        <begin position="594"/>
        <end position="633"/>
    </location>
</feature>
<feature type="domain" description="ABC transmembrane type-1" evidence="15">
    <location>
        <begin position="8"/>
        <end position="316"/>
    </location>
</feature>
<dbReference type="SUPFAM" id="SSF52540">
    <property type="entry name" value="P-loop containing nucleoside triphosphate hydrolases"/>
    <property type="match status" value="2"/>
</dbReference>
<evidence type="ECO:0000256" key="10">
    <source>
        <dbReference type="ARBA" id="ARBA00023136"/>
    </source>
</evidence>
<sequence>MILGFWESTIASSVFFPLVLRIYQSIIDSFVAIDRNQTGFETTGNVGLGCRNKTSYLDANLSPYDNIMSAIKWYAVYGSCCFALLWIAFNCWIISAERQVRKIRYALIKNIMRQDIGWFDRRLSSDLSAGLLVDDLDNIREGIGYQVADCTALLARVIACLGYSIWTGWKLTLVFLSVSPLIIITFNITFAVMKKFTILEGTAYTKANAIVDEVLSAIRTVTAFGGQKHERTRYQQSLTDAKNAGLKKGLLLGISQAFVSIALYGAIALIFWYGPYLARVECSNYDAGVVMIIFTTCLFATNNISLFIPYLLAFIEAAVSGAKVFAVIDQKSSIDYTNRMGHQPEVVRGDIELRNVTFNYPSRKEKQPILNNLSIRFPAGKTTAIVGETGCGKSTIIHLVQRFYDPEEGQVLLDNNDIRHLNLSWLRSNMSVVSQEPVLFNDTIAENIRFGHETASDEEIKAAAKIANIHNFIIKELPNGYNTLVQGSHLAGGQKQRIAIARAVLSNPKILLLDEATSALDAKNESEVQIGLERASQGRTTIVVAHRLTTIRKAHHIIGLNAGQIDEQGTHEELMRLNGRYAQAVKLQRIMDPHDENDEDEDNDCENGNNHASGNFQRHDSRRSIRSETSSVISNNSTQQVMVRTLKNICRKPFFLRILALNSPEWFSILLGSITSLIYGAVTPAYALILALVFGLFSQDAETAERNARNYSIIVFFVGLAGGLCQFISSYAFTRSGEALTVRMRVMSFATLLRQEMSWYDEEENQQNILVTRLSKDAAALKGMTGVTIGAFLNAVGTLVAGLAISFVAGWKLTLVLLCFTPLIVITGYMLGQKLSKAGQKKAFSTHAELGSMYATESLKNIRTVTSLGLQDHFIRLYKQAYNKEFRLSLWQSQRIVVGNALANTLMFFIQLAAFGYGARLVIDREMTYIGVFQVFAVITYATIAFGRSASMVPNYSRAKEASIRIMNLNARQSRIDPDNENEGEILERVRGVLEFRDVSLKYPSRKESRVLRHLSFTCNKGEATGIVGPSGSGKSTCIALLERFYDPQRGKVLLDGHDLRTINVKWLRSIIGLVQQEPVLFNISVRDNIAYGDTTRKFTDAEIYEAARQADIHDTIIGLAQGYDTMCGSSGQVQLAGGQKQRIAIARLLIRNPKIVLFDEATSALNAAVEERIMRTFNRTRADRTCIMVAHRLSTIRDCEKIVVLVRGRVDEEGTDEQLATNPHGTYSQLLRAAGLYTTTRNTDDIETESF</sequence>
<keyword evidence="9 13" id="KW-1133">Transmembrane helix</keyword>
<feature type="domain" description="ABC transporter" evidence="14">
    <location>
        <begin position="994"/>
        <end position="1233"/>
    </location>
</feature>
<feature type="transmembrane region" description="Helical" evidence="13">
    <location>
        <begin position="783"/>
        <end position="807"/>
    </location>
</feature>
<dbReference type="PROSITE" id="PS00211">
    <property type="entry name" value="ABC_TRANSPORTER_1"/>
    <property type="match status" value="2"/>
</dbReference>
<dbReference type="InterPro" id="IPR036640">
    <property type="entry name" value="ABC1_TM_sf"/>
</dbReference>
<keyword evidence="6" id="KW-0547">Nucleotide-binding</keyword>
<dbReference type="Pfam" id="PF00005">
    <property type="entry name" value="ABC_tran"/>
    <property type="match status" value="2"/>
</dbReference>
<keyword evidence="11" id="KW-0325">Glycoprotein</keyword>
<evidence type="ECO:0000256" key="3">
    <source>
        <dbReference type="ARBA" id="ARBA00022448"/>
    </source>
</evidence>
<dbReference type="GO" id="GO:0090374">
    <property type="term" value="P:oligopeptide export from mitochondrion"/>
    <property type="evidence" value="ECO:0007669"/>
    <property type="project" value="TreeGrafter"/>
</dbReference>
<keyword evidence="5" id="KW-0677">Repeat</keyword>
<dbReference type="GO" id="GO:0005743">
    <property type="term" value="C:mitochondrial inner membrane"/>
    <property type="evidence" value="ECO:0007669"/>
    <property type="project" value="TreeGrafter"/>
</dbReference>
<dbReference type="InterPro" id="IPR003593">
    <property type="entry name" value="AAA+_ATPase"/>
</dbReference>
<feature type="domain" description="ABC transporter" evidence="14">
    <location>
        <begin position="351"/>
        <end position="587"/>
    </location>
</feature>
<keyword evidence="10 13" id="KW-0472">Membrane</keyword>
<dbReference type="Gene3D" id="1.20.1560.10">
    <property type="entry name" value="ABC transporter type 1, transmembrane domain"/>
    <property type="match status" value="2"/>
</dbReference>
<dbReference type="InterPro" id="IPR027417">
    <property type="entry name" value="P-loop_NTPase"/>
</dbReference>
<feature type="transmembrane region" description="Helical" evidence="13">
    <location>
        <begin position="666"/>
        <end position="693"/>
    </location>
</feature>
<dbReference type="SUPFAM" id="SSF90123">
    <property type="entry name" value="ABC transporter transmembrane region"/>
    <property type="match status" value="2"/>
</dbReference>
<dbReference type="InterPro" id="IPR017871">
    <property type="entry name" value="ABC_transporter-like_CS"/>
</dbReference>
<feature type="transmembrane region" description="Helical" evidence="13">
    <location>
        <begin position="287"/>
        <end position="313"/>
    </location>
</feature>
<dbReference type="InterPro" id="IPR003439">
    <property type="entry name" value="ABC_transporter-like_ATP-bd"/>
</dbReference>
<evidence type="ECO:0000256" key="5">
    <source>
        <dbReference type="ARBA" id="ARBA00022737"/>
    </source>
</evidence>
<evidence type="ECO:0000256" key="6">
    <source>
        <dbReference type="ARBA" id="ARBA00022741"/>
    </source>
</evidence>
<accession>A0A814E420</accession>
<evidence type="ECO:0000259" key="15">
    <source>
        <dbReference type="PROSITE" id="PS50929"/>
    </source>
</evidence>
<dbReference type="Pfam" id="PF00664">
    <property type="entry name" value="ABC_membrane"/>
    <property type="match status" value="2"/>
</dbReference>
<dbReference type="PANTHER" id="PTHR43394:SF27">
    <property type="entry name" value="ATP-DEPENDENT TRANSLOCASE ABCB1-LIKE"/>
    <property type="match status" value="1"/>
</dbReference>
<reference evidence="16" key="1">
    <citation type="submission" date="2021-02" db="EMBL/GenBank/DDBJ databases">
        <authorList>
            <person name="Nowell W R."/>
        </authorList>
    </citation>
    <scope>NUCLEOTIDE SEQUENCE</scope>
</reference>
<gene>
    <name evidence="16" type="ORF">PYM288_LOCUS12762</name>
</gene>